<comment type="caution">
    <text evidence="2">The sequence shown here is derived from an EMBL/GenBank/DDBJ whole genome shotgun (WGS) entry which is preliminary data.</text>
</comment>
<reference evidence="2 3" key="1">
    <citation type="submission" date="2021-06" db="EMBL/GenBank/DDBJ databases">
        <authorList>
            <person name="Palmer J.M."/>
        </authorList>
    </citation>
    <scope>NUCLEOTIDE SEQUENCE [LARGE SCALE GENOMIC DNA]</scope>
    <source>
        <strain evidence="2 3">MEX-2019</strain>
        <tissue evidence="2">Muscle</tissue>
    </source>
</reference>
<sequence length="88" mass="10088">MRSSESTHDGVIVELVIILIHSILASVYERGRHPSINFILVLRSSWKSQVARSLRNDLIPSRSRIAIDNTLFMRGTQFKRLAPDENKE</sequence>
<keyword evidence="1" id="KW-0812">Transmembrane</keyword>
<proteinExistence type="predicted"/>
<evidence type="ECO:0008006" key="4">
    <source>
        <dbReference type="Google" id="ProtNLM"/>
    </source>
</evidence>
<keyword evidence="1" id="KW-0472">Membrane</keyword>
<feature type="transmembrane region" description="Helical" evidence="1">
    <location>
        <begin position="12"/>
        <end position="28"/>
    </location>
</feature>
<evidence type="ECO:0000256" key="1">
    <source>
        <dbReference type="SAM" id="Phobius"/>
    </source>
</evidence>
<gene>
    <name evidence="2" type="ORF">CRENBAI_012210</name>
</gene>
<dbReference type="Proteomes" id="UP001311232">
    <property type="component" value="Unassembled WGS sequence"/>
</dbReference>
<evidence type="ECO:0000313" key="2">
    <source>
        <dbReference type="EMBL" id="KAK5616404.1"/>
    </source>
</evidence>
<keyword evidence="1" id="KW-1133">Transmembrane helix</keyword>
<name>A0AAV9S618_9TELE</name>
<dbReference type="EMBL" id="JAHHUM010000889">
    <property type="protein sequence ID" value="KAK5616404.1"/>
    <property type="molecule type" value="Genomic_DNA"/>
</dbReference>
<evidence type="ECO:0000313" key="3">
    <source>
        <dbReference type="Proteomes" id="UP001311232"/>
    </source>
</evidence>
<accession>A0AAV9S618</accession>
<protein>
    <recommendedName>
        <fullName evidence="4">Secreted protein</fullName>
    </recommendedName>
</protein>
<dbReference type="AlphaFoldDB" id="A0AAV9S618"/>
<keyword evidence="3" id="KW-1185">Reference proteome</keyword>
<organism evidence="2 3">
    <name type="scientific">Crenichthys baileyi</name>
    <name type="common">White River springfish</name>
    <dbReference type="NCBI Taxonomy" id="28760"/>
    <lineage>
        <taxon>Eukaryota</taxon>
        <taxon>Metazoa</taxon>
        <taxon>Chordata</taxon>
        <taxon>Craniata</taxon>
        <taxon>Vertebrata</taxon>
        <taxon>Euteleostomi</taxon>
        <taxon>Actinopterygii</taxon>
        <taxon>Neopterygii</taxon>
        <taxon>Teleostei</taxon>
        <taxon>Neoteleostei</taxon>
        <taxon>Acanthomorphata</taxon>
        <taxon>Ovalentaria</taxon>
        <taxon>Atherinomorphae</taxon>
        <taxon>Cyprinodontiformes</taxon>
        <taxon>Goodeidae</taxon>
        <taxon>Crenichthys</taxon>
    </lineage>
</organism>